<dbReference type="EC" id="4.2.99.18" evidence="2"/>
<evidence type="ECO:0000256" key="1">
    <source>
        <dbReference type="ARBA" id="ARBA00010679"/>
    </source>
</evidence>
<evidence type="ECO:0000313" key="4">
    <source>
        <dbReference type="EMBL" id="OGI46082.1"/>
    </source>
</evidence>
<evidence type="ECO:0000313" key="5">
    <source>
        <dbReference type="Proteomes" id="UP000179360"/>
    </source>
</evidence>
<comment type="caution">
    <text evidence="4">The sequence shown here is derived from an EMBL/GenBank/DDBJ whole genome shotgun (WGS) entry which is preliminary data.</text>
</comment>
<dbReference type="InterPro" id="IPR011257">
    <property type="entry name" value="DNA_glycosylase"/>
</dbReference>
<name>A0A1F6TLU3_9PROT</name>
<dbReference type="SUPFAM" id="SSF48150">
    <property type="entry name" value="DNA-glycosylase"/>
    <property type="match status" value="1"/>
</dbReference>
<protein>
    <recommendedName>
        <fullName evidence="2">DNA-(apurinic or apyrimidinic site) lyase</fullName>
        <ecNumber evidence="2">4.2.99.18</ecNumber>
    </recommendedName>
</protein>
<accession>A0A1F6TLU3</accession>
<dbReference type="PANTHER" id="PTHR10242">
    <property type="entry name" value="8-OXOGUANINE DNA GLYCOSYLASE"/>
    <property type="match status" value="1"/>
</dbReference>
<comment type="similarity">
    <text evidence="1">Belongs to the type-1 OGG1 family.</text>
</comment>
<dbReference type="InterPro" id="IPR003265">
    <property type="entry name" value="HhH-GPD_domain"/>
</dbReference>
<comment type="catalytic activity">
    <reaction evidence="3">
        <text>2'-deoxyribonucleotide-(2'-deoxyribose 5'-phosphate)-2'-deoxyribonucleotide-DNA = a 3'-end 2'-deoxyribonucleotide-(2,3-dehydro-2,3-deoxyribose 5'-phosphate)-DNA + a 5'-end 5'-phospho-2'-deoxyribonucleoside-DNA + H(+)</text>
        <dbReference type="Rhea" id="RHEA:66592"/>
        <dbReference type="Rhea" id="RHEA-COMP:13180"/>
        <dbReference type="Rhea" id="RHEA-COMP:16897"/>
        <dbReference type="Rhea" id="RHEA-COMP:17067"/>
        <dbReference type="ChEBI" id="CHEBI:15378"/>
        <dbReference type="ChEBI" id="CHEBI:136412"/>
        <dbReference type="ChEBI" id="CHEBI:157695"/>
        <dbReference type="ChEBI" id="CHEBI:167181"/>
        <dbReference type="EC" id="4.2.99.18"/>
    </reaction>
</comment>
<evidence type="ECO:0000256" key="2">
    <source>
        <dbReference type="ARBA" id="ARBA00012720"/>
    </source>
</evidence>
<dbReference type="Proteomes" id="UP000179360">
    <property type="component" value="Unassembled WGS sequence"/>
</dbReference>
<dbReference type="AlphaFoldDB" id="A0A1F6TLU3"/>
<proteinExistence type="inferred from homology"/>
<organism evidence="4 5">
    <name type="scientific">Candidatus Muproteobacteria bacterium RIFCSPHIGHO2_01_FULL_65_16</name>
    <dbReference type="NCBI Taxonomy" id="1817764"/>
    <lineage>
        <taxon>Bacteria</taxon>
        <taxon>Pseudomonadati</taxon>
        <taxon>Pseudomonadota</taxon>
        <taxon>Candidatus Muproteobacteria</taxon>
    </lineage>
</organism>
<dbReference type="EMBL" id="MFSY01000057">
    <property type="protein sequence ID" value="OGI46082.1"/>
    <property type="molecule type" value="Genomic_DNA"/>
</dbReference>
<dbReference type="STRING" id="1817764.A2637_06550"/>
<dbReference type="Gene3D" id="1.10.340.30">
    <property type="entry name" value="Hypothetical protein, domain 2"/>
    <property type="match status" value="1"/>
</dbReference>
<sequence length="310" mass="34596">MARFGFTARPPYSFALTVRKPAGWHWLTPGEVWDDAAGTLFTGLRLDDGLAVGVKAWGRGTVARPRVVVEAFAARVLTAAERRALKRTLRRALDVDADISGFVRLAARDAVLKRIARPLHGMHEGFGGGLWPLLILAVTLQMAPIKRSMTMLHALLDHYGQRLRFDGRSVRLWPTPARIAAAPLRELKARCKLGYRARVLKAIARQLLAGFPSLEELKRMSPEQATEKLQELYGVGEYSAAMVTPHVSFPLDVWSVQIFARLFGIRIPKDRDPRALIPRVARAAERRWGAWRGLALVYVLNALDQLGEKS</sequence>
<dbReference type="InterPro" id="IPR052054">
    <property type="entry name" value="Oxidative_DNA_repair_enzyme"/>
</dbReference>
<dbReference type="GO" id="GO:0006284">
    <property type="term" value="P:base-excision repair"/>
    <property type="evidence" value="ECO:0007669"/>
    <property type="project" value="InterPro"/>
</dbReference>
<gene>
    <name evidence="4" type="ORF">A2637_06550</name>
</gene>
<reference evidence="4 5" key="1">
    <citation type="journal article" date="2016" name="Nat. Commun.">
        <title>Thousands of microbial genomes shed light on interconnected biogeochemical processes in an aquifer system.</title>
        <authorList>
            <person name="Anantharaman K."/>
            <person name="Brown C.T."/>
            <person name="Hug L.A."/>
            <person name="Sharon I."/>
            <person name="Castelle C.J."/>
            <person name="Probst A.J."/>
            <person name="Thomas B.C."/>
            <person name="Singh A."/>
            <person name="Wilkins M.J."/>
            <person name="Karaoz U."/>
            <person name="Brodie E.L."/>
            <person name="Williams K.H."/>
            <person name="Hubbard S.S."/>
            <person name="Banfield J.F."/>
        </authorList>
    </citation>
    <scope>NUCLEOTIDE SEQUENCE [LARGE SCALE GENOMIC DNA]</scope>
</reference>
<dbReference type="CDD" id="cd00056">
    <property type="entry name" value="ENDO3c"/>
    <property type="match status" value="1"/>
</dbReference>
<dbReference type="PANTHER" id="PTHR10242:SF2">
    <property type="entry name" value="N-GLYCOSYLASE_DNA LYASE"/>
    <property type="match status" value="1"/>
</dbReference>
<dbReference type="GO" id="GO:0140078">
    <property type="term" value="F:class I DNA-(apurinic or apyrimidinic site) endonuclease activity"/>
    <property type="evidence" value="ECO:0007669"/>
    <property type="project" value="UniProtKB-EC"/>
</dbReference>
<evidence type="ECO:0000256" key="3">
    <source>
        <dbReference type="ARBA" id="ARBA00044632"/>
    </source>
</evidence>